<dbReference type="Proteomes" id="UP001197609">
    <property type="component" value="Unassembled WGS sequence"/>
</dbReference>
<dbReference type="Pfam" id="PF13579">
    <property type="entry name" value="Glyco_trans_4_4"/>
    <property type="match status" value="1"/>
</dbReference>
<accession>A0AAJ1AH05</accession>
<feature type="non-terminal residue" evidence="3">
    <location>
        <position position="1"/>
    </location>
</feature>
<dbReference type="GO" id="GO:0016758">
    <property type="term" value="F:hexosyltransferase activity"/>
    <property type="evidence" value="ECO:0007669"/>
    <property type="project" value="TreeGrafter"/>
</dbReference>
<dbReference type="PANTHER" id="PTHR45947">
    <property type="entry name" value="SULFOQUINOVOSYL TRANSFERASE SQD2"/>
    <property type="match status" value="1"/>
</dbReference>
<evidence type="ECO:0000259" key="1">
    <source>
        <dbReference type="Pfam" id="PF00534"/>
    </source>
</evidence>
<dbReference type="Gene3D" id="3.40.50.2000">
    <property type="entry name" value="Glycogen Phosphorylase B"/>
    <property type="match status" value="2"/>
</dbReference>
<feature type="domain" description="Glycosyl transferase family 1" evidence="1">
    <location>
        <begin position="113"/>
        <end position="266"/>
    </location>
</feature>
<name>A0AAJ1AH05_9BACT</name>
<dbReference type="InterPro" id="IPR028098">
    <property type="entry name" value="Glyco_trans_4-like_N"/>
</dbReference>
<proteinExistence type="predicted"/>
<comment type="caution">
    <text evidence="3">The sequence shown here is derived from an EMBL/GenBank/DDBJ whole genome shotgun (WGS) entry which is preliminary data.</text>
</comment>
<sequence length="293" mass="32364">ADLILADGVEAGLVGWIAARTKRIPFVFDYRDHYSFLYRQQRDWRNPVVVKVLERWLPKVADLSIVVDGRQYRACLLAGASTDRVKVVSNGADPDRFAPGPKDSAFLAEWGLTDRPVILYIGKMTSAFNLPMAVEAMQTVVKAHTRACLVCVGDGPALADLRSLSQKLGLERHVIFAGHCSYDRIPALIRSSDICVYPLRSVAALAIFEYMACGKPVVVPNADYDLSLPEGSCLSVEKSVQGFAEGISHLLREPPLCDRIGRTAREFVATQHSWDQLARTYEAALMDLVKGWG</sequence>
<dbReference type="Pfam" id="PF00534">
    <property type="entry name" value="Glycos_transf_1"/>
    <property type="match status" value="1"/>
</dbReference>
<dbReference type="AlphaFoldDB" id="A0AAJ1AH05"/>
<dbReference type="PANTHER" id="PTHR45947:SF3">
    <property type="entry name" value="SULFOQUINOVOSYL TRANSFERASE SQD2"/>
    <property type="match status" value="1"/>
</dbReference>
<dbReference type="EMBL" id="JAIOIU010000062">
    <property type="protein sequence ID" value="MBZ0159560.1"/>
    <property type="molecule type" value="Genomic_DNA"/>
</dbReference>
<dbReference type="InterPro" id="IPR001296">
    <property type="entry name" value="Glyco_trans_1"/>
</dbReference>
<reference evidence="3 4" key="1">
    <citation type="journal article" date="2021" name="bioRxiv">
        <title>Unraveling nitrogen, sulfur and carbon metabolic pathways and microbial community transcriptional responses to substrate deprivation and toxicity stresses in a bioreactor mimicking anoxic brackish coastal sediment conditions.</title>
        <authorList>
            <person name="Martins P.D."/>
            <person name="Echeveste M.J."/>
            <person name="Arshad A."/>
            <person name="Kurth J."/>
            <person name="Ouboter H."/>
            <person name="Jetten M.S.M."/>
            <person name="Welte C.U."/>
        </authorList>
    </citation>
    <scope>NUCLEOTIDE SEQUENCE [LARGE SCALE GENOMIC DNA]</scope>
    <source>
        <strain evidence="3">MAG_38</strain>
    </source>
</reference>
<dbReference type="SUPFAM" id="SSF53756">
    <property type="entry name" value="UDP-Glycosyltransferase/glycogen phosphorylase"/>
    <property type="match status" value="1"/>
</dbReference>
<evidence type="ECO:0000313" key="3">
    <source>
        <dbReference type="EMBL" id="MBZ0159560.1"/>
    </source>
</evidence>
<gene>
    <name evidence="3" type="ORF">K8G79_05425</name>
</gene>
<organism evidence="3 4">
    <name type="scientific">Candidatus Methylomirabilis tolerans</name>
    <dbReference type="NCBI Taxonomy" id="3123416"/>
    <lineage>
        <taxon>Bacteria</taxon>
        <taxon>Candidatus Methylomirabilota</taxon>
        <taxon>Candidatus Methylomirabilia</taxon>
        <taxon>Candidatus Methylomirabilales</taxon>
        <taxon>Candidatus Methylomirabilaceae</taxon>
        <taxon>Candidatus Methylomirabilis</taxon>
    </lineage>
</organism>
<dbReference type="CDD" id="cd03794">
    <property type="entry name" value="GT4_WbuB-like"/>
    <property type="match status" value="1"/>
</dbReference>
<evidence type="ECO:0000259" key="2">
    <source>
        <dbReference type="Pfam" id="PF13579"/>
    </source>
</evidence>
<protein>
    <submittedName>
        <fullName evidence="3">Glycosyltransferase family 4 protein</fullName>
    </submittedName>
</protein>
<dbReference type="InterPro" id="IPR050194">
    <property type="entry name" value="Glycosyltransferase_grp1"/>
</dbReference>
<feature type="domain" description="Glycosyltransferase subfamily 4-like N-terminal" evidence="2">
    <location>
        <begin position="1"/>
        <end position="91"/>
    </location>
</feature>
<evidence type="ECO:0000313" key="4">
    <source>
        <dbReference type="Proteomes" id="UP001197609"/>
    </source>
</evidence>